<gene>
    <name evidence="17" type="ORF">A3A43_01950</name>
</gene>
<evidence type="ECO:0000256" key="11">
    <source>
        <dbReference type="ARBA" id="ARBA00038053"/>
    </source>
</evidence>
<keyword evidence="8 16" id="KW-0472">Membrane</keyword>
<dbReference type="PANTHER" id="PTHR30474">
    <property type="entry name" value="CELL CYCLE PROTEIN"/>
    <property type="match status" value="1"/>
</dbReference>
<evidence type="ECO:0000256" key="14">
    <source>
        <dbReference type="ARBA" id="ARBA00044770"/>
    </source>
</evidence>
<evidence type="ECO:0000256" key="7">
    <source>
        <dbReference type="ARBA" id="ARBA00022989"/>
    </source>
</evidence>
<evidence type="ECO:0000313" key="18">
    <source>
        <dbReference type="Proteomes" id="UP000178495"/>
    </source>
</evidence>
<keyword evidence="4 16" id="KW-0812">Transmembrane</keyword>
<evidence type="ECO:0000256" key="5">
    <source>
        <dbReference type="ARBA" id="ARBA00022960"/>
    </source>
</evidence>
<feature type="transmembrane region" description="Helical" evidence="16">
    <location>
        <begin position="274"/>
        <end position="299"/>
    </location>
</feature>
<feature type="transmembrane region" description="Helical" evidence="16">
    <location>
        <begin position="81"/>
        <end position="102"/>
    </location>
</feature>
<sequence>MTEVRFLKSGHRHDYFLFALVVILTTAGLVILASASSDLGRIRFNDSYYYLKHQLLYGLSFGIAGFLVMAKVHYQYLRRAAFIMLLINIVLLALVFTTAGISAGGASRWLKLGPLAFQPSELLKLTFIIYLAAWLANPKVNRIQNLREGFIPFFIVSGILAVLLILQPATSTVVILLLTGFTIYFVSGVRLRYVASAVLIGLVGLGLVIWRTPYRFDRILTFLDPARDVQDTGYQINQALMTIGSGGFLGVGYGKSTSKVNYLPAPLDDSIFAVAAQELGFVGAGSLVVLFGTFVFRLLRIAQGLRDRFGRLILVGFATIVALQSLVNMAAVSGLIPLTGVPLPFISYGGTALAVFLTMSGIAVNISKYA</sequence>
<evidence type="ECO:0000256" key="9">
    <source>
        <dbReference type="ARBA" id="ARBA00032370"/>
    </source>
</evidence>
<evidence type="ECO:0000256" key="10">
    <source>
        <dbReference type="ARBA" id="ARBA00033270"/>
    </source>
</evidence>
<evidence type="ECO:0000313" key="17">
    <source>
        <dbReference type="EMBL" id="OGZ01531.1"/>
    </source>
</evidence>
<comment type="caution">
    <text evidence="17">The sequence shown here is derived from an EMBL/GenBank/DDBJ whole genome shotgun (WGS) entry which is preliminary data.</text>
</comment>
<comment type="similarity">
    <text evidence="11">Belongs to the SEDS family. FtsW subfamily.</text>
</comment>
<dbReference type="AlphaFoldDB" id="A0A1G2CLJ3"/>
<feature type="transmembrane region" description="Helical" evidence="16">
    <location>
        <begin position="311"/>
        <end position="333"/>
    </location>
</feature>
<dbReference type="GO" id="GO:0051301">
    <property type="term" value="P:cell division"/>
    <property type="evidence" value="ECO:0007669"/>
    <property type="project" value="InterPro"/>
</dbReference>
<dbReference type="PANTHER" id="PTHR30474:SF2">
    <property type="entry name" value="PEPTIDOGLYCAN GLYCOSYLTRANSFERASE FTSW-RELATED"/>
    <property type="match status" value="1"/>
</dbReference>
<organism evidence="17 18">
    <name type="scientific">Candidatus Liptonbacteria bacterium RIFCSPLOWO2_01_FULL_56_20</name>
    <dbReference type="NCBI Taxonomy" id="1798652"/>
    <lineage>
        <taxon>Bacteria</taxon>
        <taxon>Candidatus Liptoniibacteriota</taxon>
    </lineage>
</organism>
<evidence type="ECO:0000256" key="16">
    <source>
        <dbReference type="SAM" id="Phobius"/>
    </source>
</evidence>
<dbReference type="Proteomes" id="UP000178495">
    <property type="component" value="Unassembled WGS sequence"/>
</dbReference>
<evidence type="ECO:0000256" key="6">
    <source>
        <dbReference type="ARBA" id="ARBA00022984"/>
    </source>
</evidence>
<evidence type="ECO:0000256" key="3">
    <source>
        <dbReference type="ARBA" id="ARBA00022679"/>
    </source>
</evidence>
<keyword evidence="6" id="KW-0573">Peptidoglycan synthesis</keyword>
<feature type="transmembrane region" description="Helical" evidence="16">
    <location>
        <begin position="55"/>
        <end position="74"/>
    </location>
</feature>
<feature type="transmembrane region" description="Helical" evidence="16">
    <location>
        <begin position="191"/>
        <end position="210"/>
    </location>
</feature>
<dbReference type="EMBL" id="MHLC01000008">
    <property type="protein sequence ID" value="OGZ01531.1"/>
    <property type="molecule type" value="Genomic_DNA"/>
</dbReference>
<dbReference type="GO" id="GO:0005886">
    <property type="term" value="C:plasma membrane"/>
    <property type="evidence" value="ECO:0007669"/>
    <property type="project" value="TreeGrafter"/>
</dbReference>
<keyword evidence="7 16" id="KW-1133">Transmembrane helix</keyword>
<keyword evidence="2" id="KW-0328">Glycosyltransferase</keyword>
<accession>A0A1G2CLJ3</accession>
<keyword evidence="5" id="KW-0133">Cell shape</keyword>
<dbReference type="InterPro" id="IPR001182">
    <property type="entry name" value="FtsW/RodA"/>
</dbReference>
<evidence type="ECO:0000256" key="15">
    <source>
        <dbReference type="ARBA" id="ARBA00049902"/>
    </source>
</evidence>
<dbReference type="PROSITE" id="PS00428">
    <property type="entry name" value="FTSW_RODA_SPOVE"/>
    <property type="match status" value="1"/>
</dbReference>
<feature type="transmembrane region" description="Helical" evidence="16">
    <location>
        <begin position="122"/>
        <end position="140"/>
    </location>
</feature>
<dbReference type="GO" id="GO:0008955">
    <property type="term" value="F:peptidoglycan glycosyltransferase activity"/>
    <property type="evidence" value="ECO:0007669"/>
    <property type="project" value="UniProtKB-EC"/>
</dbReference>
<comment type="subcellular location">
    <subcellularLocation>
        <location evidence="1">Membrane</location>
        <topology evidence="1">Multi-pass membrane protein</topology>
    </subcellularLocation>
</comment>
<dbReference type="STRING" id="1798652.A3A43_01950"/>
<feature type="transmembrane region" description="Helical" evidence="16">
    <location>
        <begin position="345"/>
        <end position="366"/>
    </location>
</feature>
<evidence type="ECO:0000256" key="4">
    <source>
        <dbReference type="ARBA" id="ARBA00022692"/>
    </source>
</evidence>
<dbReference type="GO" id="GO:0015648">
    <property type="term" value="F:lipid-linked peptidoglycan transporter activity"/>
    <property type="evidence" value="ECO:0007669"/>
    <property type="project" value="TreeGrafter"/>
</dbReference>
<feature type="transmembrane region" description="Helical" evidence="16">
    <location>
        <begin position="15"/>
        <end position="35"/>
    </location>
</feature>
<dbReference type="GO" id="GO:0008360">
    <property type="term" value="P:regulation of cell shape"/>
    <property type="evidence" value="ECO:0007669"/>
    <property type="project" value="UniProtKB-KW"/>
</dbReference>
<keyword evidence="3" id="KW-0808">Transferase</keyword>
<dbReference type="GO" id="GO:0009252">
    <property type="term" value="P:peptidoglycan biosynthetic process"/>
    <property type="evidence" value="ECO:0007669"/>
    <property type="project" value="UniProtKB-KW"/>
</dbReference>
<evidence type="ECO:0000256" key="8">
    <source>
        <dbReference type="ARBA" id="ARBA00023136"/>
    </source>
</evidence>
<evidence type="ECO:0000256" key="1">
    <source>
        <dbReference type="ARBA" id="ARBA00004141"/>
    </source>
</evidence>
<dbReference type="Pfam" id="PF01098">
    <property type="entry name" value="FTSW_RODA_SPOVE"/>
    <property type="match status" value="1"/>
</dbReference>
<feature type="transmembrane region" description="Helical" evidence="16">
    <location>
        <begin position="152"/>
        <end position="185"/>
    </location>
</feature>
<protein>
    <recommendedName>
        <fullName evidence="12">Probable peptidoglycan glycosyltransferase FtsW</fullName>
        <ecNumber evidence="14">2.4.99.28</ecNumber>
    </recommendedName>
    <alternativeName>
        <fullName evidence="13">Cell division protein FtsW</fullName>
    </alternativeName>
    <alternativeName>
        <fullName evidence="10">Cell wall polymerase</fullName>
    </alternativeName>
    <alternativeName>
        <fullName evidence="9">Peptidoglycan polymerase</fullName>
    </alternativeName>
</protein>
<evidence type="ECO:0000256" key="2">
    <source>
        <dbReference type="ARBA" id="ARBA00022676"/>
    </source>
</evidence>
<reference evidence="17 18" key="1">
    <citation type="journal article" date="2016" name="Nat. Commun.">
        <title>Thousands of microbial genomes shed light on interconnected biogeochemical processes in an aquifer system.</title>
        <authorList>
            <person name="Anantharaman K."/>
            <person name="Brown C.T."/>
            <person name="Hug L.A."/>
            <person name="Sharon I."/>
            <person name="Castelle C.J."/>
            <person name="Probst A.J."/>
            <person name="Thomas B.C."/>
            <person name="Singh A."/>
            <person name="Wilkins M.J."/>
            <person name="Karaoz U."/>
            <person name="Brodie E.L."/>
            <person name="Williams K.H."/>
            <person name="Hubbard S.S."/>
            <person name="Banfield J.F."/>
        </authorList>
    </citation>
    <scope>NUCLEOTIDE SEQUENCE [LARGE SCALE GENOMIC DNA]</scope>
</reference>
<comment type="catalytic activity">
    <reaction evidence="15">
        <text>[GlcNAc-(1-&gt;4)-Mur2Ac(oyl-L-Ala-gamma-D-Glu-L-Lys-D-Ala-D-Ala)](n)-di-trans,octa-cis-undecaprenyl diphosphate + beta-D-GlcNAc-(1-&gt;4)-Mur2Ac(oyl-L-Ala-gamma-D-Glu-L-Lys-D-Ala-D-Ala)-di-trans,octa-cis-undecaprenyl diphosphate = [GlcNAc-(1-&gt;4)-Mur2Ac(oyl-L-Ala-gamma-D-Glu-L-Lys-D-Ala-D-Ala)](n+1)-di-trans,octa-cis-undecaprenyl diphosphate + di-trans,octa-cis-undecaprenyl diphosphate + H(+)</text>
        <dbReference type="Rhea" id="RHEA:23708"/>
        <dbReference type="Rhea" id="RHEA-COMP:9602"/>
        <dbReference type="Rhea" id="RHEA-COMP:9603"/>
        <dbReference type="ChEBI" id="CHEBI:15378"/>
        <dbReference type="ChEBI" id="CHEBI:58405"/>
        <dbReference type="ChEBI" id="CHEBI:60033"/>
        <dbReference type="ChEBI" id="CHEBI:78435"/>
        <dbReference type="EC" id="2.4.99.28"/>
    </reaction>
</comment>
<name>A0A1G2CLJ3_9BACT</name>
<dbReference type="InterPro" id="IPR018365">
    <property type="entry name" value="Cell_cycle_FtsW-rel_CS"/>
</dbReference>
<evidence type="ECO:0000256" key="12">
    <source>
        <dbReference type="ARBA" id="ARBA00041185"/>
    </source>
</evidence>
<proteinExistence type="inferred from homology"/>
<dbReference type="GO" id="GO:0032153">
    <property type="term" value="C:cell division site"/>
    <property type="evidence" value="ECO:0007669"/>
    <property type="project" value="TreeGrafter"/>
</dbReference>
<dbReference type="EC" id="2.4.99.28" evidence="14"/>
<evidence type="ECO:0000256" key="13">
    <source>
        <dbReference type="ARBA" id="ARBA00041418"/>
    </source>
</evidence>